<evidence type="ECO:0000256" key="1">
    <source>
        <dbReference type="ARBA" id="ARBA00007347"/>
    </source>
</evidence>
<dbReference type="Proteomes" id="UP000696485">
    <property type="component" value="Unassembled WGS sequence"/>
</dbReference>
<organism evidence="5 6">
    <name type="scientific">Podila minutissima</name>
    <dbReference type="NCBI Taxonomy" id="64525"/>
    <lineage>
        <taxon>Eukaryota</taxon>
        <taxon>Fungi</taxon>
        <taxon>Fungi incertae sedis</taxon>
        <taxon>Mucoromycota</taxon>
        <taxon>Mortierellomycotina</taxon>
        <taxon>Mortierellomycetes</taxon>
        <taxon>Mortierellales</taxon>
        <taxon>Mortierellaceae</taxon>
        <taxon>Podila</taxon>
    </lineage>
</organism>
<dbReference type="InterPro" id="IPR013892">
    <property type="entry name" value="Cyt_c_biogenesis_Cmc1-like"/>
</dbReference>
<dbReference type="Pfam" id="PF08583">
    <property type="entry name" value="Cmc1"/>
    <property type="match status" value="1"/>
</dbReference>
<keyword evidence="3" id="KW-0496">Mitochondrion</keyword>
<comment type="caution">
    <text evidence="5">The sequence shown here is derived from an EMBL/GenBank/DDBJ whole genome shotgun (WGS) entry which is preliminary data.</text>
</comment>
<dbReference type="EMBL" id="JAAAUY010000429">
    <property type="protein sequence ID" value="KAF9330012.1"/>
    <property type="molecule type" value="Genomic_DNA"/>
</dbReference>
<protein>
    <recommendedName>
        <fullName evidence="3">COX assembly mitochondrial protein</fullName>
    </recommendedName>
</protein>
<dbReference type="PANTHER" id="PTHR22977:SF5">
    <property type="entry name" value="COX ASSEMBLY MITOCHONDRIAL PROTEIN HOMOLOG"/>
    <property type="match status" value="1"/>
</dbReference>
<proteinExistence type="inferred from homology"/>
<keyword evidence="3" id="KW-0999">Mitochondrion inner membrane</keyword>
<feature type="compositionally biased region" description="Basic and acidic residues" evidence="4">
    <location>
        <begin position="87"/>
        <end position="98"/>
    </location>
</feature>
<gene>
    <name evidence="5" type="ORF">BG006_006984</name>
</gene>
<name>A0A9P5SKH4_9FUNG</name>
<dbReference type="PANTHER" id="PTHR22977">
    <property type="entry name" value="COX ASSEMBLY MITOCHONDRIAL PROTEIN"/>
    <property type="match status" value="1"/>
</dbReference>
<comment type="function">
    <text evidence="3">Required for mitochondrial cytochrome c oxidase (COX) assembly and respiration.</text>
</comment>
<accession>A0A9P5SKH4</accession>
<comment type="similarity">
    <text evidence="1 3">Belongs to the CMC family.</text>
</comment>
<dbReference type="AlphaFoldDB" id="A0A9P5SKH4"/>
<keyword evidence="6" id="KW-1185">Reference proteome</keyword>
<evidence type="ECO:0000256" key="2">
    <source>
        <dbReference type="ARBA" id="ARBA00023157"/>
    </source>
</evidence>
<dbReference type="GO" id="GO:0005743">
    <property type="term" value="C:mitochondrial inner membrane"/>
    <property type="evidence" value="ECO:0007669"/>
    <property type="project" value="UniProtKB-SubCell"/>
</dbReference>
<comment type="subcellular location">
    <subcellularLocation>
        <location evidence="3">Mitochondrion inner membrane</location>
    </subcellularLocation>
</comment>
<keyword evidence="3" id="KW-0143">Chaperone</keyword>
<evidence type="ECO:0000313" key="5">
    <source>
        <dbReference type="EMBL" id="KAF9330012.1"/>
    </source>
</evidence>
<reference evidence="5" key="1">
    <citation type="journal article" date="2020" name="Fungal Divers.">
        <title>Resolving the Mortierellaceae phylogeny through synthesis of multi-gene phylogenetics and phylogenomics.</title>
        <authorList>
            <person name="Vandepol N."/>
            <person name="Liber J."/>
            <person name="Desiro A."/>
            <person name="Na H."/>
            <person name="Kennedy M."/>
            <person name="Barry K."/>
            <person name="Grigoriev I.V."/>
            <person name="Miller A.N."/>
            <person name="O'Donnell K."/>
            <person name="Stajich J.E."/>
            <person name="Bonito G."/>
        </authorList>
    </citation>
    <scope>NUCLEOTIDE SEQUENCE</scope>
    <source>
        <strain evidence="5">NVP1</strain>
    </source>
</reference>
<keyword evidence="3" id="KW-0472">Membrane</keyword>
<evidence type="ECO:0000256" key="3">
    <source>
        <dbReference type="RuleBase" id="RU364104"/>
    </source>
</evidence>
<sequence>MHILTRAEEEVLFKEMKANALKKCDPIVKEFVECTHGKTVSVLWACRAQHKAMNNCLMEYTTQADMDKLKIQYLNDLADGKVDHAKLQKEQKEKEAKMKKGSAPGVH</sequence>
<evidence type="ECO:0000313" key="6">
    <source>
        <dbReference type="Proteomes" id="UP000696485"/>
    </source>
</evidence>
<keyword evidence="2" id="KW-1015">Disulfide bond</keyword>
<evidence type="ECO:0000256" key="4">
    <source>
        <dbReference type="SAM" id="MobiDB-lite"/>
    </source>
</evidence>
<feature type="region of interest" description="Disordered" evidence="4">
    <location>
        <begin position="87"/>
        <end position="107"/>
    </location>
</feature>